<evidence type="ECO:0000259" key="1">
    <source>
        <dbReference type="Pfam" id="PF04149"/>
    </source>
</evidence>
<proteinExistence type="predicted"/>
<name>A0ABP5KBH2_9ACTN</name>
<comment type="caution">
    <text evidence="2">The sequence shown here is derived from an EMBL/GenBank/DDBJ whole genome shotgun (WGS) entry which is preliminary data.</text>
</comment>
<dbReference type="EMBL" id="BAAAMR010000014">
    <property type="protein sequence ID" value="GAA2130056.1"/>
    <property type="molecule type" value="Genomic_DNA"/>
</dbReference>
<feature type="domain" description="DUF397" evidence="1">
    <location>
        <begin position="2"/>
        <end position="56"/>
    </location>
</feature>
<evidence type="ECO:0000313" key="3">
    <source>
        <dbReference type="Proteomes" id="UP001501020"/>
    </source>
</evidence>
<dbReference type="Pfam" id="PF04149">
    <property type="entry name" value="DUF397"/>
    <property type="match status" value="1"/>
</dbReference>
<dbReference type="RefSeq" id="WP_344264363.1">
    <property type="nucleotide sequence ID" value="NZ_BAAAMR010000014.1"/>
</dbReference>
<dbReference type="Proteomes" id="UP001501020">
    <property type="component" value="Unassembled WGS sequence"/>
</dbReference>
<protein>
    <submittedName>
        <fullName evidence="2">DUF397 domain-containing protein</fullName>
    </submittedName>
</protein>
<organism evidence="2 3">
    <name type="scientific">Actinomadura napierensis</name>
    <dbReference type="NCBI Taxonomy" id="267854"/>
    <lineage>
        <taxon>Bacteria</taxon>
        <taxon>Bacillati</taxon>
        <taxon>Actinomycetota</taxon>
        <taxon>Actinomycetes</taxon>
        <taxon>Streptosporangiales</taxon>
        <taxon>Thermomonosporaceae</taxon>
        <taxon>Actinomadura</taxon>
    </lineage>
</organism>
<sequence>MTQWRKSSYSSGDSGTDCVEVAALGSGVGVRDSKDADGGHVTVDRAAFAALLARIRSGALDLV</sequence>
<accession>A0ABP5KBH2</accession>
<reference evidence="3" key="1">
    <citation type="journal article" date="2019" name="Int. J. Syst. Evol. Microbiol.">
        <title>The Global Catalogue of Microorganisms (GCM) 10K type strain sequencing project: providing services to taxonomists for standard genome sequencing and annotation.</title>
        <authorList>
            <consortium name="The Broad Institute Genomics Platform"/>
            <consortium name="The Broad Institute Genome Sequencing Center for Infectious Disease"/>
            <person name="Wu L."/>
            <person name="Ma J."/>
        </authorList>
    </citation>
    <scope>NUCLEOTIDE SEQUENCE [LARGE SCALE GENOMIC DNA]</scope>
    <source>
        <strain evidence="3">JCM 13850</strain>
    </source>
</reference>
<dbReference type="InterPro" id="IPR007278">
    <property type="entry name" value="DUF397"/>
</dbReference>
<gene>
    <name evidence="2" type="ORF">GCM10009727_21860</name>
</gene>
<keyword evidence="3" id="KW-1185">Reference proteome</keyword>
<evidence type="ECO:0000313" key="2">
    <source>
        <dbReference type="EMBL" id="GAA2130056.1"/>
    </source>
</evidence>